<sequence>MAISTFGTYSFNRGLWGCGFLLSVGFAPAHAQRGPELSLSGGPVLSRAALTRHNLPDNFQIWSGFHVGAALRLTLPVRPWLGLGLEQRITGLPRGFTYRVENSSRGTSIGSEALYQYGVRAVLYDVWMPGPRWAMDVALTGSYALPLYNAYQHNGPLWHTAADTRPTTTRPLIAVTETQSGGTPMAGLEALLHFELSPRQSLLLTATYQRGLRRFSEIRSTQADFLDDTGTLQQGSFVASSRGSYAAVQLGYGLRLGAAEPRRLPTPRTPRYGAQPTDADELLGDLETNE</sequence>
<feature type="compositionally biased region" description="Acidic residues" evidence="1">
    <location>
        <begin position="278"/>
        <end position="290"/>
    </location>
</feature>
<feature type="region of interest" description="Disordered" evidence="1">
    <location>
        <begin position="260"/>
        <end position="290"/>
    </location>
</feature>
<name>A0A1M6CSZ2_9BACT</name>
<protein>
    <recommendedName>
        <fullName evidence="4">Outer membrane protein beta-barrel domain-containing protein</fullName>
    </recommendedName>
</protein>
<keyword evidence="3" id="KW-1185">Reference proteome</keyword>
<accession>A0A1M6CSZ2</accession>
<reference evidence="2 3" key="1">
    <citation type="submission" date="2016-11" db="EMBL/GenBank/DDBJ databases">
        <authorList>
            <person name="Jaros S."/>
            <person name="Januszkiewicz K."/>
            <person name="Wedrychowicz H."/>
        </authorList>
    </citation>
    <scope>NUCLEOTIDE SEQUENCE [LARGE SCALE GENOMIC DNA]</scope>
    <source>
        <strain evidence="2 3">DSM 21074</strain>
    </source>
</reference>
<proteinExistence type="predicted"/>
<evidence type="ECO:0000256" key="1">
    <source>
        <dbReference type="SAM" id="MobiDB-lite"/>
    </source>
</evidence>
<evidence type="ECO:0008006" key="4">
    <source>
        <dbReference type="Google" id="ProtNLM"/>
    </source>
</evidence>
<dbReference type="Proteomes" id="UP000184418">
    <property type="component" value="Unassembled WGS sequence"/>
</dbReference>
<dbReference type="EMBL" id="FQYN01000002">
    <property type="protein sequence ID" value="SHI63904.1"/>
    <property type="molecule type" value="Genomic_DNA"/>
</dbReference>
<gene>
    <name evidence="2" type="ORF">SAMN02745146_1254</name>
</gene>
<dbReference type="STRING" id="1121955.SAMN02745146_1254"/>
<evidence type="ECO:0000313" key="3">
    <source>
        <dbReference type="Proteomes" id="UP000184418"/>
    </source>
</evidence>
<organism evidence="2 3">
    <name type="scientific">Hymenobacter daecheongensis DSM 21074</name>
    <dbReference type="NCBI Taxonomy" id="1121955"/>
    <lineage>
        <taxon>Bacteria</taxon>
        <taxon>Pseudomonadati</taxon>
        <taxon>Bacteroidota</taxon>
        <taxon>Cytophagia</taxon>
        <taxon>Cytophagales</taxon>
        <taxon>Hymenobacteraceae</taxon>
        <taxon>Hymenobacter</taxon>
    </lineage>
</organism>
<evidence type="ECO:0000313" key="2">
    <source>
        <dbReference type="EMBL" id="SHI63904.1"/>
    </source>
</evidence>
<dbReference type="AlphaFoldDB" id="A0A1M6CSZ2"/>